<proteinExistence type="predicted"/>
<evidence type="ECO:0000256" key="1">
    <source>
        <dbReference type="SAM" id="MobiDB-lite"/>
    </source>
</evidence>
<reference evidence="2 3" key="1">
    <citation type="submission" date="2018-08" db="EMBL/GenBank/DDBJ databases">
        <authorList>
            <person name="Laetsch R D."/>
            <person name="Stevens L."/>
            <person name="Kumar S."/>
            <person name="Blaxter L. M."/>
        </authorList>
    </citation>
    <scope>NUCLEOTIDE SEQUENCE [LARGE SCALE GENOMIC DNA]</scope>
</reference>
<dbReference type="AlphaFoldDB" id="A0A3P7KGE5"/>
<feature type="region of interest" description="Disordered" evidence="1">
    <location>
        <begin position="1"/>
        <end position="27"/>
    </location>
</feature>
<evidence type="ECO:0000313" key="2">
    <source>
        <dbReference type="EMBL" id="VDM92610.1"/>
    </source>
</evidence>
<accession>A0A3P7KGE5</accession>
<dbReference type="EMBL" id="UYRX01002037">
    <property type="protein sequence ID" value="VDM92610.1"/>
    <property type="molecule type" value="Genomic_DNA"/>
</dbReference>
<dbReference type="OMA" id="YTIMAHT"/>
<keyword evidence="3" id="KW-1185">Reference proteome</keyword>
<evidence type="ECO:0000313" key="3">
    <source>
        <dbReference type="Proteomes" id="UP000277928"/>
    </source>
</evidence>
<name>A0A3P7KGE5_LITSI</name>
<gene>
    <name evidence="2" type="ORF">NLS_LOCUS9858</name>
</gene>
<organism evidence="2 3">
    <name type="scientific">Litomosoides sigmodontis</name>
    <name type="common">Filarial nematode worm</name>
    <dbReference type="NCBI Taxonomy" id="42156"/>
    <lineage>
        <taxon>Eukaryota</taxon>
        <taxon>Metazoa</taxon>
        <taxon>Ecdysozoa</taxon>
        <taxon>Nematoda</taxon>
        <taxon>Chromadorea</taxon>
        <taxon>Rhabditida</taxon>
        <taxon>Spirurina</taxon>
        <taxon>Spiruromorpha</taxon>
        <taxon>Filarioidea</taxon>
        <taxon>Onchocercidae</taxon>
        <taxon>Litomosoides</taxon>
    </lineage>
</organism>
<dbReference type="OrthoDB" id="5830693at2759"/>
<dbReference type="Proteomes" id="UP000277928">
    <property type="component" value="Unassembled WGS sequence"/>
</dbReference>
<sequence length="226" mass="25004">MSSAPNLHIQPDNGADAPQQLRPQAQGQIAAKKRRKLRKKHLKNAGIPPGIKINEIPVGAAASSAATQMNRPRMQQLPHITIDQARRPNLMRHPLAVGYTPPPINMAAIYQGLPSCWCTQVAGEMRAIREHMGAISNGIHCVIQKLHTDQLENEKMMSKMSNTIEMIAETLNHTPITQWQECDGYLIEDGTVGAFTNATINDPVEPFYVQHSEQVPPEQPPTNSNF</sequence>
<protein>
    <submittedName>
        <fullName evidence="2">Uncharacterized protein</fullName>
    </submittedName>
</protein>